<dbReference type="Pfam" id="PF24571">
    <property type="entry name" value="HEAT_SCC3-SA"/>
    <property type="match status" value="1"/>
</dbReference>
<feature type="compositionally biased region" description="Basic residues" evidence="1">
    <location>
        <begin position="17"/>
        <end position="30"/>
    </location>
</feature>
<dbReference type="GO" id="GO:0008278">
    <property type="term" value="C:cohesin complex"/>
    <property type="evidence" value="ECO:0007669"/>
    <property type="project" value="TreeGrafter"/>
</dbReference>
<dbReference type="InterPro" id="IPR011989">
    <property type="entry name" value="ARM-like"/>
</dbReference>
<proteinExistence type="predicted"/>
<dbReference type="Gene3D" id="1.25.10.10">
    <property type="entry name" value="Leucine-rich Repeat Variant"/>
    <property type="match status" value="1"/>
</dbReference>
<dbReference type="PROSITE" id="PS51425">
    <property type="entry name" value="SCD"/>
    <property type="match status" value="1"/>
</dbReference>
<dbReference type="InterPro" id="IPR016024">
    <property type="entry name" value="ARM-type_fold"/>
</dbReference>
<dbReference type="EMBL" id="ML991774">
    <property type="protein sequence ID" value="KAF2238958.1"/>
    <property type="molecule type" value="Genomic_DNA"/>
</dbReference>
<name>A0A6A6HMC2_VIRVR</name>
<dbReference type="Pfam" id="PF21581">
    <property type="entry name" value="SCD"/>
    <property type="match status" value="1"/>
</dbReference>
<feature type="compositionally biased region" description="Acidic residues" evidence="1">
    <location>
        <begin position="48"/>
        <end position="79"/>
    </location>
</feature>
<feature type="compositionally biased region" description="Low complexity" evidence="1">
    <location>
        <begin position="815"/>
        <end position="824"/>
    </location>
</feature>
<dbReference type="GO" id="GO:0005634">
    <property type="term" value="C:nucleus"/>
    <property type="evidence" value="ECO:0007669"/>
    <property type="project" value="TreeGrafter"/>
</dbReference>
<feature type="compositionally biased region" description="Basic and acidic residues" evidence="1">
    <location>
        <begin position="1213"/>
        <end position="1223"/>
    </location>
</feature>
<keyword evidence="4" id="KW-1185">Reference proteome</keyword>
<dbReference type="GO" id="GO:0007062">
    <property type="term" value="P:sister chromatid cohesion"/>
    <property type="evidence" value="ECO:0007669"/>
    <property type="project" value="UniProtKB-ARBA"/>
</dbReference>
<evidence type="ECO:0000313" key="4">
    <source>
        <dbReference type="Proteomes" id="UP000800092"/>
    </source>
</evidence>
<dbReference type="OrthoDB" id="498590at2759"/>
<sequence>MDASPELSSAEVENSIAKRRTSGRVSKRPQRLRDVTPLGSTKRKRSDEDIEGNGSEDDDDDSENESEEDTGGEPDEEEVRENRRANRTAKTARNKPVAKRSRANGGTIDLAIRTSTTKSKQPRRALPTPALSDQEAEGLYGQIFVQGDVEEDVVTEWVERFKNDEASSVAELVNLVLRSAGCSIGVDVHDIGDPDNANGRLTTIQEEFQAQNVVDYPFIAKGKTSALFKKRLTGFFRSVISSFPVDSLLFSKVQFEQNLQAWLLPMTSASTRPFRHTSTVVCCAIIAGLADVGRSLADSAAQTLRQIESERKKSRTNKSRISSLESTAREIQKQRDKLDETIAPWLDSTFIHRYRDVDPNIRAENVVALGNWITIYPEYFFDGHHLRYLGWLLSDSSASIRLEDLKQLLRLYRDKDKLSGLRAFTERFRARMVEMATRDAEANVRATAVELVDVLREAGLLEPNDIDSVGQLIFDSEPRVRKAIVSFFSESINDLYESKLEDIGDKEALDGLTSGIDDFDSLRPEWLKLKCLVEALQTYDGPETDAADAIGQNSRTAMHSFEIAKVETRFSLAAQTLCDAVPEVKEWKVLAGYLLFDHTQAQPNGNSDDPEALLKQECKLNEREEVILLEILGAAIKTSLAEAQEELTDKKTKKTKARREELLEIQEDAARHLASLIPRLLQKFGADPESATAVLRLGHILNLEIFQELRQDSTTFASLLDDINKQFLTHGSGDVLNEATTALMHAKNFDELEEVTESKLQSLWETTTNTLHLLGKDQDLRTRGNLSSSNLKSMSNTVLRIASLARVADCTSTLEAAPSTSSSKSKSRKESSRNSSNPSTDAVTILLSLVHRARPSKTPAKSELDDLEDGIAVNSATALMFYFMWKLAALKEVIVSADSNSPLLRPVQLETLAERRDALVSGIGEVLQARTQSRTGSKTKTKGTHGLEDVTFGLVDVLLDVCIMFPSTLRTAKPKRAVKQGGWNSEYLALISEIPLSIQETILRLLATAESDFAGKTGRSIEVADADAQDGDMEADINDDPESEDEEDEEEESEAEDENGTGGASLGSGKLSKKHRNRLTSEQRLCGLGSRLVLAALSGVIDATKTRSQLERNKTKLGPNWKEVVSYLEKASTGQSKKARSRNKEAVKNRGPAGTSKRKKQISNETVTGEEDEDDIDDGGNEDSPEAAEVDDQPHDDQAEVNGVSNSVDNGAEDDHAESVMGD</sequence>
<dbReference type="Pfam" id="PF08514">
    <property type="entry name" value="STAG"/>
    <property type="match status" value="1"/>
</dbReference>
<dbReference type="GO" id="GO:0003682">
    <property type="term" value="F:chromatin binding"/>
    <property type="evidence" value="ECO:0007669"/>
    <property type="project" value="TreeGrafter"/>
</dbReference>
<feature type="domain" description="SCD" evidence="2">
    <location>
        <begin position="350"/>
        <end position="435"/>
    </location>
</feature>
<feature type="compositionally biased region" description="Acidic residues" evidence="1">
    <location>
        <begin position="1024"/>
        <end position="1059"/>
    </location>
</feature>
<feature type="region of interest" description="Disordered" evidence="1">
    <location>
        <begin position="309"/>
        <end position="328"/>
    </location>
</feature>
<dbReference type="PANTHER" id="PTHR11199">
    <property type="entry name" value="STROMAL ANTIGEN"/>
    <property type="match status" value="1"/>
</dbReference>
<gene>
    <name evidence="3" type="ORF">EV356DRAFT_516831</name>
</gene>
<dbReference type="Proteomes" id="UP000800092">
    <property type="component" value="Unassembled WGS sequence"/>
</dbReference>
<dbReference type="PANTHER" id="PTHR11199:SF0">
    <property type="entry name" value="LD34181P-RELATED"/>
    <property type="match status" value="1"/>
</dbReference>
<feature type="region of interest" description="Disordered" evidence="1">
    <location>
        <begin position="1128"/>
        <end position="1223"/>
    </location>
</feature>
<reference evidence="3" key="1">
    <citation type="journal article" date="2020" name="Stud. Mycol.">
        <title>101 Dothideomycetes genomes: a test case for predicting lifestyles and emergence of pathogens.</title>
        <authorList>
            <person name="Haridas S."/>
            <person name="Albert R."/>
            <person name="Binder M."/>
            <person name="Bloem J."/>
            <person name="Labutti K."/>
            <person name="Salamov A."/>
            <person name="Andreopoulos B."/>
            <person name="Baker S."/>
            <person name="Barry K."/>
            <person name="Bills G."/>
            <person name="Bluhm B."/>
            <person name="Cannon C."/>
            <person name="Castanera R."/>
            <person name="Culley D."/>
            <person name="Daum C."/>
            <person name="Ezra D."/>
            <person name="Gonzalez J."/>
            <person name="Henrissat B."/>
            <person name="Kuo A."/>
            <person name="Liang C."/>
            <person name="Lipzen A."/>
            <person name="Lutzoni F."/>
            <person name="Magnuson J."/>
            <person name="Mondo S."/>
            <person name="Nolan M."/>
            <person name="Ohm R."/>
            <person name="Pangilinan J."/>
            <person name="Park H.-J."/>
            <person name="Ramirez L."/>
            <person name="Alfaro M."/>
            <person name="Sun H."/>
            <person name="Tritt A."/>
            <person name="Yoshinaga Y."/>
            <person name="Zwiers L.-H."/>
            <person name="Turgeon B."/>
            <person name="Goodwin S."/>
            <person name="Spatafora J."/>
            <person name="Crous P."/>
            <person name="Grigoriev I."/>
        </authorList>
    </citation>
    <scope>NUCLEOTIDE SEQUENCE</scope>
    <source>
        <strain evidence="3">Tuck. ex Michener</strain>
    </source>
</reference>
<dbReference type="InterPro" id="IPR039662">
    <property type="entry name" value="Cohesin_Scc3/SA"/>
</dbReference>
<feature type="compositionally biased region" description="Basic residues" evidence="1">
    <location>
        <begin position="85"/>
        <end position="102"/>
    </location>
</feature>
<feature type="compositionally biased region" description="Acidic residues" evidence="1">
    <location>
        <begin position="1168"/>
        <end position="1191"/>
    </location>
</feature>
<feature type="region of interest" description="Disordered" evidence="1">
    <location>
        <begin position="815"/>
        <end position="840"/>
    </location>
</feature>
<dbReference type="GO" id="GO:0000785">
    <property type="term" value="C:chromatin"/>
    <property type="evidence" value="ECO:0007669"/>
    <property type="project" value="TreeGrafter"/>
</dbReference>
<dbReference type="InterPro" id="IPR056396">
    <property type="entry name" value="HEAT_SCC3-SA"/>
</dbReference>
<evidence type="ECO:0000313" key="3">
    <source>
        <dbReference type="EMBL" id="KAF2238958.1"/>
    </source>
</evidence>
<dbReference type="InterPro" id="IPR013721">
    <property type="entry name" value="STAG"/>
</dbReference>
<feature type="region of interest" description="Disordered" evidence="1">
    <location>
        <begin position="1"/>
        <end position="133"/>
    </location>
</feature>
<evidence type="ECO:0000256" key="1">
    <source>
        <dbReference type="SAM" id="MobiDB-lite"/>
    </source>
</evidence>
<accession>A0A6A6HMC2</accession>
<evidence type="ECO:0000259" key="2">
    <source>
        <dbReference type="PROSITE" id="PS51425"/>
    </source>
</evidence>
<dbReference type="InterPro" id="IPR020839">
    <property type="entry name" value="SCD"/>
</dbReference>
<dbReference type="SUPFAM" id="SSF48371">
    <property type="entry name" value="ARM repeat"/>
    <property type="match status" value="1"/>
</dbReference>
<organism evidence="3 4">
    <name type="scientific">Viridothelium virens</name>
    <name type="common">Speckled blister lichen</name>
    <name type="synonym">Trypethelium virens</name>
    <dbReference type="NCBI Taxonomy" id="1048519"/>
    <lineage>
        <taxon>Eukaryota</taxon>
        <taxon>Fungi</taxon>
        <taxon>Dikarya</taxon>
        <taxon>Ascomycota</taxon>
        <taxon>Pezizomycotina</taxon>
        <taxon>Dothideomycetes</taxon>
        <taxon>Dothideomycetes incertae sedis</taxon>
        <taxon>Trypetheliales</taxon>
        <taxon>Trypetheliaceae</taxon>
        <taxon>Viridothelium</taxon>
    </lineage>
</organism>
<feature type="region of interest" description="Disordered" evidence="1">
    <location>
        <begin position="1018"/>
        <end position="1076"/>
    </location>
</feature>
<dbReference type="AlphaFoldDB" id="A0A6A6HMC2"/>
<protein>
    <recommendedName>
        <fullName evidence="2">SCD domain-containing protein</fullName>
    </recommendedName>
</protein>